<evidence type="ECO:0000313" key="1">
    <source>
        <dbReference type="EMBL" id="CAF1046540.1"/>
    </source>
</evidence>
<sequence length="194" mass="21612">MGSANLTFGKSDDIIQCVSENLELLRLPCSAHRLQLVVNDGIEDTTAALTKLQNPGIWSNFLMSLALDARFKFQWITDHLLLSDLTKNNIISTIKQYIVDASIQLNSKDNIINAGVQVMPKEASNNKTITPFSDKENKKCLFPALKIGSFKKATSTPVERVFPQSGLLMRPHRSKFSQANVCILTSLQYNKTVI</sequence>
<dbReference type="Proteomes" id="UP000663829">
    <property type="component" value="Unassembled WGS sequence"/>
</dbReference>
<dbReference type="Proteomes" id="UP000682733">
    <property type="component" value="Unassembled WGS sequence"/>
</dbReference>
<evidence type="ECO:0000313" key="5">
    <source>
        <dbReference type="Proteomes" id="UP000663829"/>
    </source>
</evidence>
<evidence type="ECO:0000313" key="3">
    <source>
        <dbReference type="EMBL" id="CAF3814367.1"/>
    </source>
</evidence>
<dbReference type="EMBL" id="CAJOBC010028469">
    <property type="protein sequence ID" value="CAF4078596.1"/>
    <property type="molecule type" value="Genomic_DNA"/>
</dbReference>
<dbReference type="InterPro" id="IPR012337">
    <property type="entry name" value="RNaseH-like_sf"/>
</dbReference>
<organism evidence="2 5">
    <name type="scientific">Didymodactylos carnosus</name>
    <dbReference type="NCBI Taxonomy" id="1234261"/>
    <lineage>
        <taxon>Eukaryota</taxon>
        <taxon>Metazoa</taxon>
        <taxon>Spiralia</taxon>
        <taxon>Gnathifera</taxon>
        <taxon>Rotifera</taxon>
        <taxon>Eurotatoria</taxon>
        <taxon>Bdelloidea</taxon>
        <taxon>Philodinida</taxon>
        <taxon>Philodinidae</taxon>
        <taxon>Didymodactylos</taxon>
    </lineage>
</organism>
<evidence type="ECO:0000313" key="4">
    <source>
        <dbReference type="EMBL" id="CAF4078596.1"/>
    </source>
</evidence>
<dbReference type="AlphaFoldDB" id="A0A815CDZ0"/>
<protein>
    <submittedName>
        <fullName evidence="2">Uncharacterized protein</fullName>
    </submittedName>
</protein>
<dbReference type="EMBL" id="CAJNOQ010011669">
    <property type="protein sequence ID" value="CAF1282351.1"/>
    <property type="molecule type" value="Genomic_DNA"/>
</dbReference>
<dbReference type="SUPFAM" id="SSF53098">
    <property type="entry name" value="Ribonuclease H-like"/>
    <property type="match status" value="1"/>
</dbReference>
<dbReference type="EMBL" id="CAJNOK010007849">
    <property type="protein sequence ID" value="CAF1046540.1"/>
    <property type="molecule type" value="Genomic_DNA"/>
</dbReference>
<name>A0A815CDZ0_9BILA</name>
<evidence type="ECO:0000313" key="2">
    <source>
        <dbReference type="EMBL" id="CAF1282351.1"/>
    </source>
</evidence>
<comment type="caution">
    <text evidence="2">The sequence shown here is derived from an EMBL/GenBank/DDBJ whole genome shotgun (WGS) entry which is preliminary data.</text>
</comment>
<dbReference type="OrthoDB" id="10031506at2759"/>
<gene>
    <name evidence="2" type="ORF">GPM918_LOCUS27616</name>
    <name evidence="1" type="ORF">OVA965_LOCUS16755</name>
    <name evidence="4" type="ORF">SRO942_LOCUS27966</name>
    <name evidence="3" type="ORF">TMI583_LOCUS16760</name>
</gene>
<dbReference type="EMBL" id="CAJOBA010007857">
    <property type="protein sequence ID" value="CAF3814367.1"/>
    <property type="molecule type" value="Genomic_DNA"/>
</dbReference>
<accession>A0A815CDZ0</accession>
<reference evidence="2" key="1">
    <citation type="submission" date="2021-02" db="EMBL/GenBank/DDBJ databases">
        <authorList>
            <person name="Nowell W R."/>
        </authorList>
    </citation>
    <scope>NUCLEOTIDE SEQUENCE</scope>
</reference>
<proteinExistence type="predicted"/>
<dbReference type="Proteomes" id="UP000677228">
    <property type="component" value="Unassembled WGS sequence"/>
</dbReference>
<dbReference type="Proteomes" id="UP000681722">
    <property type="component" value="Unassembled WGS sequence"/>
</dbReference>
<keyword evidence="5" id="KW-1185">Reference proteome</keyword>